<dbReference type="GO" id="GO:0051026">
    <property type="term" value="P:chiasma assembly"/>
    <property type="evidence" value="ECO:0007669"/>
    <property type="project" value="TreeGrafter"/>
</dbReference>
<dbReference type="AlphaFoldDB" id="A0AAN6X2D4"/>
<dbReference type="InterPro" id="IPR007696">
    <property type="entry name" value="DNA_mismatch_repair_MutS_core"/>
</dbReference>
<dbReference type="GO" id="GO:0030983">
    <property type="term" value="F:mismatched DNA binding"/>
    <property type="evidence" value="ECO:0007669"/>
    <property type="project" value="InterPro"/>
</dbReference>
<reference evidence="7" key="1">
    <citation type="journal article" date="2023" name="Mol. Phylogenet. Evol.">
        <title>Genome-scale phylogeny and comparative genomics of the fungal order Sordariales.</title>
        <authorList>
            <person name="Hensen N."/>
            <person name="Bonometti L."/>
            <person name="Westerberg I."/>
            <person name="Brannstrom I.O."/>
            <person name="Guillou S."/>
            <person name="Cros-Aarteil S."/>
            <person name="Calhoun S."/>
            <person name="Haridas S."/>
            <person name="Kuo A."/>
            <person name="Mondo S."/>
            <person name="Pangilinan J."/>
            <person name="Riley R."/>
            <person name="LaButti K."/>
            <person name="Andreopoulos B."/>
            <person name="Lipzen A."/>
            <person name="Chen C."/>
            <person name="Yan M."/>
            <person name="Daum C."/>
            <person name="Ng V."/>
            <person name="Clum A."/>
            <person name="Steindorff A."/>
            <person name="Ohm R.A."/>
            <person name="Martin F."/>
            <person name="Silar P."/>
            <person name="Natvig D.O."/>
            <person name="Lalanne C."/>
            <person name="Gautier V."/>
            <person name="Ament-Velasquez S.L."/>
            <person name="Kruys A."/>
            <person name="Hutchinson M.I."/>
            <person name="Powell A.J."/>
            <person name="Barry K."/>
            <person name="Miller A.N."/>
            <person name="Grigoriev I.V."/>
            <person name="Debuchy R."/>
            <person name="Gladieux P."/>
            <person name="Hiltunen Thoren M."/>
            <person name="Johannesson H."/>
        </authorList>
    </citation>
    <scope>NUCLEOTIDE SEQUENCE</scope>
    <source>
        <strain evidence="7">PSN309</strain>
    </source>
</reference>
<proteinExistence type="inferred from homology"/>
<organism evidence="7 8">
    <name type="scientific">Podospora australis</name>
    <dbReference type="NCBI Taxonomy" id="1536484"/>
    <lineage>
        <taxon>Eukaryota</taxon>
        <taxon>Fungi</taxon>
        <taxon>Dikarya</taxon>
        <taxon>Ascomycota</taxon>
        <taxon>Pezizomycotina</taxon>
        <taxon>Sordariomycetes</taxon>
        <taxon>Sordariomycetidae</taxon>
        <taxon>Sordariales</taxon>
        <taxon>Podosporaceae</taxon>
        <taxon>Podospora</taxon>
    </lineage>
</organism>
<dbReference type="GO" id="GO:0005634">
    <property type="term" value="C:nucleus"/>
    <property type="evidence" value="ECO:0007669"/>
    <property type="project" value="TreeGrafter"/>
</dbReference>
<comment type="caution">
    <text evidence="7">The sequence shown here is derived from an EMBL/GenBank/DDBJ whole genome shotgun (WGS) entry which is preliminary data.</text>
</comment>
<evidence type="ECO:0000256" key="2">
    <source>
        <dbReference type="ARBA" id="ARBA00022741"/>
    </source>
</evidence>
<keyword evidence="2" id="KW-0547">Nucleotide-binding</keyword>
<dbReference type="InterPro" id="IPR036187">
    <property type="entry name" value="DNA_mismatch_repair_MutS_sf"/>
</dbReference>
<dbReference type="InterPro" id="IPR045076">
    <property type="entry name" value="MutS"/>
</dbReference>
<evidence type="ECO:0000256" key="5">
    <source>
        <dbReference type="SAM" id="MobiDB-lite"/>
    </source>
</evidence>
<feature type="compositionally biased region" description="Low complexity" evidence="5">
    <location>
        <begin position="600"/>
        <end position="613"/>
    </location>
</feature>
<comment type="similarity">
    <text evidence="1">Belongs to the DNA mismatch repair MutS family.</text>
</comment>
<dbReference type="GO" id="GO:0005524">
    <property type="term" value="F:ATP binding"/>
    <property type="evidence" value="ECO:0007669"/>
    <property type="project" value="UniProtKB-KW"/>
</dbReference>
<dbReference type="SUPFAM" id="SSF48334">
    <property type="entry name" value="DNA repair protein MutS, domain III"/>
    <property type="match status" value="1"/>
</dbReference>
<dbReference type="Proteomes" id="UP001302126">
    <property type="component" value="Unassembled WGS sequence"/>
</dbReference>
<evidence type="ECO:0000256" key="1">
    <source>
        <dbReference type="ARBA" id="ARBA00006271"/>
    </source>
</evidence>
<feature type="compositionally biased region" description="Acidic residues" evidence="5">
    <location>
        <begin position="563"/>
        <end position="572"/>
    </location>
</feature>
<feature type="region of interest" description="Disordered" evidence="5">
    <location>
        <begin position="563"/>
        <end position="664"/>
    </location>
</feature>
<dbReference type="InterPro" id="IPR000432">
    <property type="entry name" value="DNA_mismatch_repair_MutS_C"/>
</dbReference>
<evidence type="ECO:0000256" key="4">
    <source>
        <dbReference type="ARBA" id="ARBA00023125"/>
    </source>
</evidence>
<feature type="region of interest" description="Disordered" evidence="5">
    <location>
        <begin position="1003"/>
        <end position="1047"/>
    </location>
</feature>
<gene>
    <name evidence="7" type="ORF">QBC35DRAFT_511558</name>
</gene>
<reference evidence="7" key="2">
    <citation type="submission" date="2023-05" db="EMBL/GenBank/DDBJ databases">
        <authorList>
            <consortium name="Lawrence Berkeley National Laboratory"/>
            <person name="Steindorff A."/>
            <person name="Hensen N."/>
            <person name="Bonometti L."/>
            <person name="Westerberg I."/>
            <person name="Brannstrom I.O."/>
            <person name="Guillou S."/>
            <person name="Cros-Aarteil S."/>
            <person name="Calhoun S."/>
            <person name="Haridas S."/>
            <person name="Kuo A."/>
            <person name="Mondo S."/>
            <person name="Pangilinan J."/>
            <person name="Riley R."/>
            <person name="Labutti K."/>
            <person name="Andreopoulos B."/>
            <person name="Lipzen A."/>
            <person name="Chen C."/>
            <person name="Yanf M."/>
            <person name="Daum C."/>
            <person name="Ng V."/>
            <person name="Clum A."/>
            <person name="Ohm R."/>
            <person name="Martin F."/>
            <person name="Silar P."/>
            <person name="Natvig D."/>
            <person name="Lalanne C."/>
            <person name="Gautier V."/>
            <person name="Ament-Velasquez S.L."/>
            <person name="Kruys A."/>
            <person name="Hutchinson M.I."/>
            <person name="Powell A.J."/>
            <person name="Barry K."/>
            <person name="Miller A.N."/>
            <person name="Grigoriev I.V."/>
            <person name="Debuchy R."/>
            <person name="Gladieux P."/>
            <person name="Thoren M.H."/>
            <person name="Johannesson H."/>
        </authorList>
    </citation>
    <scope>NUCLEOTIDE SEQUENCE</scope>
    <source>
        <strain evidence="7">PSN309</strain>
    </source>
</reference>
<keyword evidence="3" id="KW-0067">ATP-binding</keyword>
<evidence type="ECO:0000256" key="3">
    <source>
        <dbReference type="ARBA" id="ARBA00022840"/>
    </source>
</evidence>
<dbReference type="PANTHER" id="PTHR11361">
    <property type="entry name" value="DNA MISMATCH REPAIR PROTEIN MUTS FAMILY MEMBER"/>
    <property type="match status" value="1"/>
</dbReference>
<evidence type="ECO:0000313" key="8">
    <source>
        <dbReference type="Proteomes" id="UP001302126"/>
    </source>
</evidence>
<dbReference type="SMART" id="SM00534">
    <property type="entry name" value="MUTSac"/>
    <property type="match status" value="1"/>
</dbReference>
<dbReference type="GO" id="GO:0140664">
    <property type="term" value="F:ATP-dependent DNA damage sensor activity"/>
    <property type="evidence" value="ECO:0007669"/>
    <property type="project" value="InterPro"/>
</dbReference>
<feature type="domain" description="DNA mismatch repair proteins mutS family" evidence="6">
    <location>
        <begin position="803"/>
        <end position="819"/>
    </location>
</feature>
<name>A0AAN6X2D4_9PEZI</name>
<dbReference type="EMBL" id="MU864353">
    <property type="protein sequence ID" value="KAK4192630.1"/>
    <property type="molecule type" value="Genomic_DNA"/>
</dbReference>
<keyword evidence="8" id="KW-1185">Reference proteome</keyword>
<protein>
    <submittedName>
        <fullName evidence="7">Muts protein 5</fullName>
    </submittedName>
</protein>
<sequence>MDKDGKVGCAYYSAIDETLFLEEDVPLGGLEIAQTLLLGTEPTTVIVSNRSPGHFTELLEANAQRFEDDRTSSGEQGSYILRHFPSTKFNYETAKEALADIEIEPYEPITVVTGSAGADSSLLVHHAKLVRLARLINLENYLAVGCAGAVLYDLERRRAVEDMQTGTAHSAFRIKSLRMNESMDAMLLNADALLSLQIVHPERRRDLLFSDPIKHKDSRSVVALLQAFTSTILGQKRLRQMLLRPTTSLDIIQERQAAIQTFLFPENAEIVGSLRKLLKKLKDPKSLLAKVKKGVGRLRGELCLPLNDWKSLPRFGMLVANVRQSALTVICNEIDVLLFVQMGQRIMQTIDFKVSEDSGHGVIMSGISECLDQLRQELSDLYGMLPEIRDAVAQETPQWADQHIHHCTMMPQFGFLVGVLLDQETGQAAYCGQETTDDEWEFRFQTEEFAYYKNKLLLDLDTEYGDLPVRITEEEIDVVMELSASVMEHEATIIRASELYAELDSLLAMASAAEKYRWVAPQMTTANVIDIVDGRHPIQELRVESSFIPNSCRMRGARWASDLDEPFDDEQGDERAPWDDIRENYSEDELASERGGKANSTMGSSMGSDSGGTPRSEGYAEAQDEITSVWGHEKANEQEIPAETSEMDSEPRSEDSIERETDARRRLRDDTVRVCWRNTRGCGKIHRIAMKRRNSVKKTALSHDGLGDGNNSEEQTVYDGPPSILILTGANNSGKTIYMKQVALIVFLAHTGSFVPAESATIGVTDRILTRLSTRETVLEDESAFLIDIKQAAFAANFATRRSLLLIDEFGKGTNPECGAAIFASFLRNFLEPREYRPKILASTHFHEVFEAGLIGVQEGVAVAHMEVHIDKNAVDIRDQITYLHRLQPGHAKESLAIMCAEMAGIPPRVLDRADDIVELLNANEDITAALPELVEQSRRAHKEAKRVLRGVFLIPEADLEAAQNGDESVDIRAMLENILAEAEDAGFLGDGNLAELGANGMGSGGSKYGSTEDGQMEDSEVENGEMKTGDEMEGVTCSLTSRSAAW</sequence>
<dbReference type="PROSITE" id="PS00486">
    <property type="entry name" value="DNA_MISMATCH_REPAIR_2"/>
    <property type="match status" value="1"/>
</dbReference>
<accession>A0AAN6X2D4</accession>
<feature type="compositionally biased region" description="Basic and acidic residues" evidence="5">
    <location>
        <begin position="573"/>
        <end position="596"/>
    </location>
</feature>
<dbReference type="PANTHER" id="PTHR11361:SF20">
    <property type="entry name" value="MUTS PROTEIN HOMOLOG 5"/>
    <property type="match status" value="1"/>
</dbReference>
<feature type="compositionally biased region" description="Polar residues" evidence="5">
    <location>
        <begin position="1038"/>
        <end position="1047"/>
    </location>
</feature>
<evidence type="ECO:0000313" key="7">
    <source>
        <dbReference type="EMBL" id="KAK4192630.1"/>
    </source>
</evidence>
<dbReference type="SMART" id="SM00533">
    <property type="entry name" value="MUTSd"/>
    <property type="match status" value="1"/>
</dbReference>
<feature type="compositionally biased region" description="Acidic residues" evidence="5">
    <location>
        <begin position="1015"/>
        <end position="1024"/>
    </location>
</feature>
<keyword evidence="4" id="KW-0238">DNA-binding</keyword>
<dbReference type="Gene3D" id="3.40.50.300">
    <property type="entry name" value="P-loop containing nucleotide triphosphate hydrolases"/>
    <property type="match status" value="2"/>
</dbReference>
<dbReference type="InterPro" id="IPR027417">
    <property type="entry name" value="P-loop_NTPase"/>
</dbReference>
<dbReference type="SUPFAM" id="SSF52540">
    <property type="entry name" value="P-loop containing nucleoside triphosphate hydrolases"/>
    <property type="match status" value="1"/>
</dbReference>
<dbReference type="Pfam" id="PF05192">
    <property type="entry name" value="MutS_III"/>
    <property type="match status" value="1"/>
</dbReference>
<dbReference type="Pfam" id="PF00488">
    <property type="entry name" value="MutS_V"/>
    <property type="match status" value="1"/>
</dbReference>
<dbReference type="Gene3D" id="1.10.1420.10">
    <property type="match status" value="1"/>
</dbReference>
<feature type="compositionally biased region" description="Basic and acidic residues" evidence="5">
    <location>
        <begin position="649"/>
        <end position="664"/>
    </location>
</feature>
<evidence type="ECO:0000259" key="6">
    <source>
        <dbReference type="PROSITE" id="PS00486"/>
    </source>
</evidence>
<dbReference type="GO" id="GO:0006298">
    <property type="term" value="P:mismatch repair"/>
    <property type="evidence" value="ECO:0007669"/>
    <property type="project" value="InterPro"/>
</dbReference>